<keyword evidence="1" id="KW-0812">Transmembrane</keyword>
<evidence type="ECO:0000313" key="2">
    <source>
        <dbReference type="EMBL" id="CAH1731138.1"/>
    </source>
</evidence>
<reference evidence="2" key="1">
    <citation type="submission" date="2022-02" db="EMBL/GenBank/DDBJ databases">
        <authorList>
            <person name="King R."/>
        </authorList>
    </citation>
    <scope>NUCLEOTIDE SEQUENCE</scope>
</reference>
<protein>
    <submittedName>
        <fullName evidence="2">Uncharacterized protein</fullName>
    </submittedName>
</protein>
<sequence length="140" mass="16574">MMILIWNLKKIFYFILGFDICYETLSLTLFWGLHSKALISLLVLPLLLEFDSSIIHLYSGMYSTLNITILAFRIVEPINHQVPIVRTQIDLIIRSYGIEHIKNVESKTKQNSELNFNRSRNSRGWKRRDYNSFTLNSNWF</sequence>
<evidence type="ECO:0000313" key="3">
    <source>
        <dbReference type="Proteomes" id="UP001154329"/>
    </source>
</evidence>
<keyword evidence="1" id="KW-0472">Membrane</keyword>
<gene>
    <name evidence="2" type="ORF">APHIGO_LOCUS7917</name>
</gene>
<accession>A0A9P0J6D1</accession>
<reference evidence="2" key="2">
    <citation type="submission" date="2022-10" db="EMBL/GenBank/DDBJ databases">
        <authorList>
            <consortium name="ENA_rothamsted_submissions"/>
            <consortium name="culmorum"/>
            <person name="King R."/>
        </authorList>
    </citation>
    <scope>NUCLEOTIDE SEQUENCE</scope>
</reference>
<dbReference type="Proteomes" id="UP001154329">
    <property type="component" value="Chromosome 3"/>
</dbReference>
<dbReference type="AlphaFoldDB" id="A0A9P0J6D1"/>
<keyword evidence="3" id="KW-1185">Reference proteome</keyword>
<proteinExistence type="predicted"/>
<organism evidence="2 3">
    <name type="scientific">Aphis gossypii</name>
    <name type="common">Cotton aphid</name>
    <dbReference type="NCBI Taxonomy" id="80765"/>
    <lineage>
        <taxon>Eukaryota</taxon>
        <taxon>Metazoa</taxon>
        <taxon>Ecdysozoa</taxon>
        <taxon>Arthropoda</taxon>
        <taxon>Hexapoda</taxon>
        <taxon>Insecta</taxon>
        <taxon>Pterygota</taxon>
        <taxon>Neoptera</taxon>
        <taxon>Paraneoptera</taxon>
        <taxon>Hemiptera</taxon>
        <taxon>Sternorrhyncha</taxon>
        <taxon>Aphidomorpha</taxon>
        <taxon>Aphidoidea</taxon>
        <taxon>Aphididae</taxon>
        <taxon>Aphidini</taxon>
        <taxon>Aphis</taxon>
        <taxon>Aphis</taxon>
    </lineage>
</organism>
<name>A0A9P0J6D1_APHGO</name>
<keyword evidence="1" id="KW-1133">Transmembrane helix</keyword>
<feature type="transmembrane region" description="Helical" evidence="1">
    <location>
        <begin position="12"/>
        <end position="33"/>
    </location>
</feature>
<feature type="transmembrane region" description="Helical" evidence="1">
    <location>
        <begin position="53"/>
        <end position="72"/>
    </location>
</feature>
<evidence type="ECO:0000256" key="1">
    <source>
        <dbReference type="SAM" id="Phobius"/>
    </source>
</evidence>
<dbReference type="EMBL" id="OU899036">
    <property type="protein sequence ID" value="CAH1731138.1"/>
    <property type="molecule type" value="Genomic_DNA"/>
</dbReference>